<evidence type="ECO:0000313" key="2">
    <source>
        <dbReference type="EMBL" id="VAX17304.1"/>
    </source>
</evidence>
<name>A0A3B1BZV9_9ZZZZ</name>
<protein>
    <submittedName>
        <fullName evidence="2">Uncharacterized protein</fullName>
    </submittedName>
</protein>
<gene>
    <name evidence="2" type="ORF">MNBD_IGNAVI01-126</name>
</gene>
<feature type="transmembrane region" description="Helical" evidence="1">
    <location>
        <begin position="109"/>
        <end position="129"/>
    </location>
</feature>
<accession>A0A3B1BZV9</accession>
<keyword evidence="1" id="KW-0472">Membrane</keyword>
<feature type="transmembrane region" description="Helical" evidence="1">
    <location>
        <begin position="75"/>
        <end position="94"/>
    </location>
</feature>
<keyword evidence="1" id="KW-0812">Transmembrane</keyword>
<organism evidence="2">
    <name type="scientific">hydrothermal vent metagenome</name>
    <dbReference type="NCBI Taxonomy" id="652676"/>
    <lineage>
        <taxon>unclassified sequences</taxon>
        <taxon>metagenomes</taxon>
        <taxon>ecological metagenomes</taxon>
    </lineage>
</organism>
<sequence>MNERFIYLIERYFSDELMSDEKNEFDSLLLNKNLRDEFEEQKRVKEVLDKMKLKNPSVEVWDKYWLGIYNKIERGLAWIAISVGFLILIIYGSIEAVEQFFADTQTPGIVKFGISALVIGGLILLFSVIREKLFTGTRDKYKEVQR</sequence>
<evidence type="ECO:0000256" key="1">
    <source>
        <dbReference type="SAM" id="Phobius"/>
    </source>
</evidence>
<reference evidence="2" key="1">
    <citation type="submission" date="2018-06" db="EMBL/GenBank/DDBJ databases">
        <authorList>
            <person name="Zhirakovskaya E."/>
        </authorList>
    </citation>
    <scope>NUCLEOTIDE SEQUENCE</scope>
</reference>
<keyword evidence="1" id="KW-1133">Transmembrane helix</keyword>
<dbReference type="AlphaFoldDB" id="A0A3B1BZV9"/>
<dbReference type="EMBL" id="UOGD01000075">
    <property type="protein sequence ID" value="VAX17304.1"/>
    <property type="molecule type" value="Genomic_DNA"/>
</dbReference>
<proteinExistence type="predicted"/>